<organism evidence="2 3">
    <name type="scientific">Eschrichtius robustus</name>
    <name type="common">California gray whale</name>
    <name type="synonym">Eschrichtius gibbosus</name>
    <dbReference type="NCBI Taxonomy" id="9764"/>
    <lineage>
        <taxon>Eukaryota</taxon>
        <taxon>Metazoa</taxon>
        <taxon>Chordata</taxon>
        <taxon>Craniata</taxon>
        <taxon>Vertebrata</taxon>
        <taxon>Euteleostomi</taxon>
        <taxon>Mammalia</taxon>
        <taxon>Eutheria</taxon>
        <taxon>Laurasiatheria</taxon>
        <taxon>Artiodactyla</taxon>
        <taxon>Whippomorpha</taxon>
        <taxon>Cetacea</taxon>
        <taxon>Mysticeti</taxon>
        <taxon>Eschrichtiidae</taxon>
        <taxon>Eschrichtius</taxon>
    </lineage>
</organism>
<gene>
    <name evidence="2" type="ORF">J1605_002415</name>
</gene>
<evidence type="ECO:0000256" key="1">
    <source>
        <dbReference type="SAM" id="MobiDB-lite"/>
    </source>
</evidence>
<sequence>MVKALSARLGCVVLKGPESGRGVHNTTGSDHRDQDPLNVDPEHPGALPLRSRIPAGAEKRGTRRGLNSQTPRLENPALSTAEPRRRASPGYLVTPLLAAPHNSRRGPFPAWAPPLNRAPPHGRGRCRYGAPPCGQTPPTARPPDFRDTPECALCPFPLAAR</sequence>
<proteinExistence type="predicted"/>
<dbReference type="EMBL" id="JAIQCJ010000544">
    <property type="protein sequence ID" value="KAJ8795653.1"/>
    <property type="molecule type" value="Genomic_DNA"/>
</dbReference>
<evidence type="ECO:0000313" key="2">
    <source>
        <dbReference type="EMBL" id="KAJ8795653.1"/>
    </source>
</evidence>
<feature type="region of interest" description="Disordered" evidence="1">
    <location>
        <begin position="122"/>
        <end position="148"/>
    </location>
</feature>
<evidence type="ECO:0000313" key="3">
    <source>
        <dbReference type="Proteomes" id="UP001159641"/>
    </source>
</evidence>
<feature type="region of interest" description="Disordered" evidence="1">
    <location>
        <begin position="15"/>
        <end position="100"/>
    </location>
</feature>
<dbReference type="AlphaFoldDB" id="A0AB34HTU8"/>
<comment type="caution">
    <text evidence="2">The sequence shown here is derived from an EMBL/GenBank/DDBJ whole genome shotgun (WGS) entry which is preliminary data.</text>
</comment>
<protein>
    <submittedName>
        <fullName evidence="2">Uncharacterized protein</fullName>
    </submittedName>
</protein>
<dbReference type="Proteomes" id="UP001159641">
    <property type="component" value="Unassembled WGS sequence"/>
</dbReference>
<accession>A0AB34HTU8</accession>
<name>A0AB34HTU8_ESCRO</name>
<feature type="compositionally biased region" description="Basic and acidic residues" evidence="1">
    <location>
        <begin position="29"/>
        <end position="43"/>
    </location>
</feature>
<reference evidence="2 3" key="1">
    <citation type="submission" date="2022-11" db="EMBL/GenBank/DDBJ databases">
        <title>Whole genome sequence of Eschrichtius robustus ER-17-0199.</title>
        <authorList>
            <person name="Bruniche-Olsen A."/>
            <person name="Black A.N."/>
            <person name="Fields C.J."/>
            <person name="Walden K."/>
            <person name="Dewoody J.A."/>
        </authorList>
    </citation>
    <scope>NUCLEOTIDE SEQUENCE [LARGE SCALE GENOMIC DNA]</scope>
    <source>
        <strain evidence="2">ER-17-0199</strain>
        <tissue evidence="2">Blubber</tissue>
    </source>
</reference>
<keyword evidence="3" id="KW-1185">Reference proteome</keyword>